<dbReference type="InterPro" id="IPR051345">
    <property type="entry name" value="Importin_beta-like_NTR"/>
</dbReference>
<comment type="subcellular location">
    <subcellularLocation>
        <location evidence="1">Nucleus</location>
    </subcellularLocation>
</comment>
<dbReference type="InterPro" id="IPR013598">
    <property type="entry name" value="Exportin-1/Importin-b-like"/>
</dbReference>
<dbReference type="InterPro" id="IPR016024">
    <property type="entry name" value="ARM-type_fold"/>
</dbReference>
<evidence type="ECO:0000313" key="9">
    <source>
        <dbReference type="Proteomes" id="UP000241462"/>
    </source>
</evidence>
<keyword evidence="4" id="KW-0819">tRNA processing</keyword>
<accession>A0A2T3AFJ0</accession>
<evidence type="ECO:0000313" key="8">
    <source>
        <dbReference type="EMBL" id="PSR94592.1"/>
    </source>
</evidence>
<dbReference type="Pfam" id="PF08389">
    <property type="entry name" value="Xpo1"/>
    <property type="match status" value="1"/>
</dbReference>
<dbReference type="Proteomes" id="UP000241462">
    <property type="component" value="Unassembled WGS sequence"/>
</dbReference>
<evidence type="ECO:0000256" key="2">
    <source>
        <dbReference type="ARBA" id="ARBA00007991"/>
    </source>
</evidence>
<evidence type="ECO:0000256" key="4">
    <source>
        <dbReference type="ARBA" id="ARBA00022694"/>
    </source>
</evidence>
<dbReference type="OrthoDB" id="2016913at2759"/>
<evidence type="ECO:0000256" key="1">
    <source>
        <dbReference type="ARBA" id="ARBA00004123"/>
    </source>
</evidence>
<evidence type="ECO:0000256" key="5">
    <source>
        <dbReference type="ARBA" id="ARBA00023242"/>
    </source>
</evidence>
<dbReference type="GO" id="GO:0005634">
    <property type="term" value="C:nucleus"/>
    <property type="evidence" value="ECO:0007669"/>
    <property type="project" value="UniProtKB-SubCell"/>
</dbReference>
<dbReference type="Gene3D" id="1.25.10.10">
    <property type="entry name" value="Leucine-rich Repeat Variant"/>
    <property type="match status" value="1"/>
</dbReference>
<dbReference type="PANTHER" id="PTHR12363:SF33">
    <property type="entry name" value="IMPORTIN-13"/>
    <property type="match status" value="1"/>
</dbReference>
<dbReference type="PANTHER" id="PTHR12363">
    <property type="entry name" value="TRANSPORTIN 3 AND IMPORTIN 13"/>
    <property type="match status" value="1"/>
</dbReference>
<dbReference type="InParanoid" id="A0A2T3AFJ0"/>
<dbReference type="EMBL" id="KZ678396">
    <property type="protein sequence ID" value="PSR94592.1"/>
    <property type="molecule type" value="Genomic_DNA"/>
</dbReference>
<evidence type="ECO:0000256" key="6">
    <source>
        <dbReference type="ARBA" id="ARBA00025147"/>
    </source>
</evidence>
<sequence>MDPIPLPSTLDEAESLILALYQPALPEVIARTQDALQRLQRSPSGWQFAHGMLERQNDQVKFFGALTIIIKLNTESSTLAEDDAKELLQSLIAWFIRALADGSGALVIRKLASALVTFFAHFPHLWPDCVRNLLYCLDVGHFASRDDSKNLPILDIISGLSETSFLAAIWFITVLVEEVARLEMKSQKNSEVHDCLVKNGEVVAALLAQGILSRSPSGTKICEETIKALQSWIMYEQRLPSGEDALKAPLRNLIVPALQCVYIDQLSEPTMELFIDILQNYSGFLKDEHYEALFAFFESDWSRDRYMQLVAGDFDFSLTQYGVMMISAGDAKIMTLMEDTENSSKRILQRLCGLLNCSGILVAEDRMFVPALEFWATFVETLTDTVFMDEAGAYSWLPFAMSQVMDAVSHCYRKIQLIDTASWNDMDSNDRTGWVEARKDVADFLQAVFALKGKALVSTFVDLLLQSLSIRDWAQIEAALFCLGALSDCVGDSGDCDQDLHKIFSSELFQLIGPGPARSEMPPRLLQTSLSTIERYSDFFERHHQYLAPALELLFSVVGEDGILGGSSSKSIMTLCSSCRSLLKNHVDVFLQHFLRIHGVGIDSVSEERIMTGIASIIQAIPHDEQKSGYLEQLISLLNTDTQNCLRLKTQPETVDEPDMKTWLETRLRVDMTTHKNAPTSADEASLLIAERILRLLASLAKGMQSLSEVSIDLDGPESTAPQAISERQLNIQNHVMAIITQIHHGFGQSGEVTETICNIFRAGFSETGDGPFVFPSSTVIDFFTHNTAATNPRIGILISTACSFVSSLSSRPRAQILSSLSTLLPWVLDLLKSLPDPDSDADLAQNGIDFIGRVMSRYPEALLQVQPGTDLEFFFMFALRVLEGKEPLSKGSACDFWSAFVTIKAGDSVVQAGFDNALQYLGPLLARSLVRNIGGNASRSELDKVSDPLKKLVFQHPRAKEWLEAALFDASFPSTQVTDEDKSMFLKKVVNLRGARQTNSVVREFWLACRGSNFAYAS</sequence>
<comment type="similarity">
    <text evidence="2">Belongs to the importin beta family.</text>
</comment>
<dbReference type="GO" id="GO:0008033">
    <property type="term" value="P:tRNA processing"/>
    <property type="evidence" value="ECO:0007669"/>
    <property type="project" value="UniProtKB-KW"/>
</dbReference>
<evidence type="ECO:0000256" key="3">
    <source>
        <dbReference type="ARBA" id="ARBA00022448"/>
    </source>
</evidence>
<evidence type="ECO:0000259" key="7">
    <source>
        <dbReference type="Pfam" id="PF08389"/>
    </source>
</evidence>
<keyword evidence="3" id="KW-0813">Transport</keyword>
<keyword evidence="5" id="KW-0539">Nucleus</keyword>
<dbReference type="STRING" id="2025994.A0A2T3AFJ0"/>
<dbReference type="FunCoup" id="A0A2T3AFJ0">
    <property type="interactions" value="219"/>
</dbReference>
<dbReference type="InterPro" id="IPR011989">
    <property type="entry name" value="ARM-like"/>
</dbReference>
<proteinExistence type="inferred from homology"/>
<organism evidence="8 9">
    <name type="scientific">Coniella lustricola</name>
    <dbReference type="NCBI Taxonomy" id="2025994"/>
    <lineage>
        <taxon>Eukaryota</taxon>
        <taxon>Fungi</taxon>
        <taxon>Dikarya</taxon>
        <taxon>Ascomycota</taxon>
        <taxon>Pezizomycotina</taxon>
        <taxon>Sordariomycetes</taxon>
        <taxon>Sordariomycetidae</taxon>
        <taxon>Diaporthales</taxon>
        <taxon>Schizoparmaceae</taxon>
        <taxon>Coniella</taxon>
    </lineage>
</organism>
<reference evidence="8 9" key="1">
    <citation type="journal article" date="2018" name="Mycol. Prog.">
        <title>Coniella lustricola, a new species from submerged detritus.</title>
        <authorList>
            <person name="Raudabaugh D.B."/>
            <person name="Iturriaga T."/>
            <person name="Carver A."/>
            <person name="Mondo S."/>
            <person name="Pangilinan J."/>
            <person name="Lipzen A."/>
            <person name="He G."/>
            <person name="Amirebrahimi M."/>
            <person name="Grigoriev I.V."/>
            <person name="Miller A.N."/>
        </authorList>
    </citation>
    <scope>NUCLEOTIDE SEQUENCE [LARGE SCALE GENOMIC DNA]</scope>
    <source>
        <strain evidence="8 9">B22-T-1</strain>
    </source>
</reference>
<name>A0A2T3AFJ0_9PEZI</name>
<protein>
    <submittedName>
        <fullName evidence="8">Armadillo-type protein</fullName>
    </submittedName>
</protein>
<keyword evidence="9" id="KW-1185">Reference proteome</keyword>
<dbReference type="AlphaFoldDB" id="A0A2T3AFJ0"/>
<dbReference type="GO" id="GO:0005737">
    <property type="term" value="C:cytoplasm"/>
    <property type="evidence" value="ECO:0007669"/>
    <property type="project" value="TreeGrafter"/>
</dbReference>
<dbReference type="GO" id="GO:0006606">
    <property type="term" value="P:protein import into nucleus"/>
    <property type="evidence" value="ECO:0007669"/>
    <property type="project" value="TreeGrafter"/>
</dbReference>
<dbReference type="SUPFAM" id="SSF48371">
    <property type="entry name" value="ARM repeat"/>
    <property type="match status" value="1"/>
</dbReference>
<gene>
    <name evidence="8" type="ORF">BD289DRAFT_363136</name>
</gene>
<feature type="domain" description="Exportin-1/Importin-beta-like" evidence="7">
    <location>
        <begin position="106"/>
        <end position="234"/>
    </location>
</feature>
<comment type="function">
    <text evidence="6">tRNA nucleus export receptor which facilitates tRNA translocation across the nuclear pore complex. Involved in pre-tRNA splicing, probably by affecting the interaction of pre-tRNA with splicing endonuclease.</text>
</comment>